<reference evidence="1 2" key="1">
    <citation type="submission" date="2012-10" db="EMBL/GenBank/DDBJ databases">
        <title>Genome sequence of Variovorax paradoxus B4.</title>
        <authorList>
            <person name="Schuldes J."/>
            <person name="Brandt U."/>
            <person name="Hiessl S."/>
            <person name="Wuebbeler J.H."/>
            <person name="Thuermer A."/>
            <person name="Steinbuechel A."/>
            <person name="Daniel R."/>
        </authorList>
    </citation>
    <scope>NUCLEOTIDE SEQUENCE [LARGE SCALE GENOMIC DNA]</scope>
    <source>
        <strain evidence="1 2">B4</strain>
    </source>
</reference>
<dbReference type="EMBL" id="CP003911">
    <property type="protein sequence ID" value="AGU52429.1"/>
    <property type="molecule type" value="Genomic_DNA"/>
</dbReference>
<dbReference type="RefSeq" id="WP_021013053.1">
    <property type="nucleotide sequence ID" value="NC_022247.1"/>
</dbReference>
<dbReference type="HOGENOM" id="CLU_2511745_0_0_4"/>
<sequence length="85" mass="9394">MPKTTIVLEPPPGEIVSARLVGILSLFIDEQGRVQRVDAEEPTLPPAFEQVAREAFMAAEFSPGEVDGRAVKSHQRVEVVFDYMP</sequence>
<evidence type="ECO:0000313" key="1">
    <source>
        <dbReference type="EMBL" id="AGU52429.1"/>
    </source>
</evidence>
<organism evidence="1 2">
    <name type="scientific">Variovorax paradoxus B4</name>
    <dbReference type="NCBI Taxonomy" id="1246301"/>
    <lineage>
        <taxon>Bacteria</taxon>
        <taxon>Pseudomonadati</taxon>
        <taxon>Pseudomonadota</taxon>
        <taxon>Betaproteobacteria</taxon>
        <taxon>Burkholderiales</taxon>
        <taxon>Comamonadaceae</taxon>
        <taxon>Variovorax</taxon>
    </lineage>
</organism>
<accession>T1XJC3</accession>
<proteinExistence type="predicted"/>
<dbReference type="Gene3D" id="3.30.1150.10">
    <property type="match status" value="1"/>
</dbReference>
<name>T1XJC3_VARPD</name>
<dbReference type="Proteomes" id="UP000016223">
    <property type="component" value="Chromosome 1"/>
</dbReference>
<dbReference type="SUPFAM" id="SSF74653">
    <property type="entry name" value="TolA/TonB C-terminal domain"/>
    <property type="match status" value="1"/>
</dbReference>
<protein>
    <submittedName>
        <fullName evidence="1">TonB domain-containing protein</fullName>
    </submittedName>
</protein>
<dbReference type="AlphaFoldDB" id="T1XJC3"/>
<dbReference type="KEGG" id="vpd:VAPA_1c53770"/>
<dbReference type="PATRIC" id="fig|1246301.3.peg.5389"/>
<gene>
    <name evidence="1" type="ORF">VAPA_1c53770</name>
</gene>
<evidence type="ECO:0000313" key="2">
    <source>
        <dbReference type="Proteomes" id="UP000016223"/>
    </source>
</evidence>